<comment type="caution">
    <text evidence="1">The sequence shown here is derived from an EMBL/GenBank/DDBJ whole genome shotgun (WGS) entry which is preliminary data.</text>
</comment>
<dbReference type="Proteomes" id="UP000004110">
    <property type="component" value="Unassembled WGS sequence"/>
</dbReference>
<dbReference type="AlphaFoldDB" id="A0ABC9NED1"/>
<organism evidence="1 2">
    <name type="scientific">Bacteroides uniformis (strain ATCC 8492 / DSM 6597 / CCUG 4942 / CIP 103695 / JCM 5828 / KCTC 5204 / NCTC 13054 / VPI 0061)</name>
    <dbReference type="NCBI Taxonomy" id="411479"/>
    <lineage>
        <taxon>Bacteria</taxon>
        <taxon>Pseudomonadati</taxon>
        <taxon>Bacteroidota</taxon>
        <taxon>Bacteroidia</taxon>
        <taxon>Bacteroidales</taxon>
        <taxon>Bacteroidaceae</taxon>
        <taxon>Bacteroides</taxon>
    </lineage>
</organism>
<proteinExistence type="predicted"/>
<evidence type="ECO:0000313" key="1">
    <source>
        <dbReference type="EMBL" id="EDO55122.1"/>
    </source>
</evidence>
<dbReference type="EMBL" id="AAYH02000039">
    <property type="protein sequence ID" value="EDO55122.1"/>
    <property type="molecule type" value="Genomic_DNA"/>
</dbReference>
<accession>A0ABC9NED1</accession>
<gene>
    <name evidence="1" type="ORF">BACUNI_01210</name>
</gene>
<protein>
    <submittedName>
        <fullName evidence="1">Uncharacterized protein</fullName>
    </submittedName>
</protein>
<sequence length="36" mass="4344">MTDSKINLLHAFNKLKLTILITYIYYSKNNFRTFAF</sequence>
<reference evidence="1" key="2">
    <citation type="submission" date="2013-11" db="EMBL/GenBank/DDBJ databases">
        <title>Draft genome sequence of Bacteroides uniformis (ATCC 8492).</title>
        <authorList>
            <person name="Sudarsanam P."/>
            <person name="Ley R."/>
            <person name="Guruge J."/>
            <person name="Turnbaugh P.J."/>
            <person name="Mahowald M."/>
            <person name="Liep D."/>
            <person name="Gordon J."/>
        </authorList>
    </citation>
    <scope>NUCLEOTIDE SEQUENCE</scope>
    <source>
        <strain evidence="1">ATCC 8492</strain>
    </source>
</reference>
<evidence type="ECO:0000313" key="2">
    <source>
        <dbReference type="Proteomes" id="UP000004110"/>
    </source>
</evidence>
<name>A0ABC9NED1_BACUC</name>
<reference evidence="1" key="1">
    <citation type="submission" date="2007-06" db="EMBL/GenBank/DDBJ databases">
        <authorList>
            <person name="Fulton L."/>
            <person name="Clifton S."/>
            <person name="Fulton B."/>
            <person name="Xu J."/>
            <person name="Minx P."/>
            <person name="Pepin K.H."/>
            <person name="Johnson M."/>
            <person name="Thiruvilangam P."/>
            <person name="Bhonagiri V."/>
            <person name="Nash W.E."/>
            <person name="Mardis E.R."/>
            <person name="Wilson R.K."/>
        </authorList>
    </citation>
    <scope>NUCLEOTIDE SEQUENCE [LARGE SCALE GENOMIC DNA]</scope>
    <source>
        <strain evidence="1">ATCC 8492</strain>
    </source>
</reference>
<keyword evidence="2" id="KW-1185">Reference proteome</keyword>